<dbReference type="InterPro" id="IPR019734">
    <property type="entry name" value="TPR_rpt"/>
</dbReference>
<dbReference type="SUPFAM" id="SSF81901">
    <property type="entry name" value="HCP-like"/>
    <property type="match status" value="1"/>
</dbReference>
<evidence type="ECO:0000313" key="2">
    <source>
        <dbReference type="EMBL" id="SHJ47275.1"/>
    </source>
</evidence>
<keyword evidence="1" id="KW-0802">TPR repeat</keyword>
<evidence type="ECO:0000256" key="1">
    <source>
        <dbReference type="PROSITE-ProRule" id="PRU00339"/>
    </source>
</evidence>
<feature type="repeat" description="TPR" evidence="1">
    <location>
        <begin position="296"/>
        <end position="329"/>
    </location>
</feature>
<dbReference type="PANTHER" id="PTHR12558:SF13">
    <property type="entry name" value="CELL DIVISION CYCLE PROTEIN 27 HOMOLOG"/>
    <property type="match status" value="1"/>
</dbReference>
<dbReference type="PROSITE" id="PS50005">
    <property type="entry name" value="TPR"/>
    <property type="match status" value="5"/>
</dbReference>
<protein>
    <submittedName>
        <fullName evidence="2">Tetratricopeptide repeat-containing protein</fullName>
    </submittedName>
</protein>
<evidence type="ECO:0000313" key="3">
    <source>
        <dbReference type="Proteomes" id="UP000324781"/>
    </source>
</evidence>
<dbReference type="AlphaFoldDB" id="A0A1M6JKU1"/>
<dbReference type="PANTHER" id="PTHR12558">
    <property type="entry name" value="CELL DIVISION CYCLE 16,23,27"/>
    <property type="match status" value="1"/>
</dbReference>
<sequence length="431" mass="49090">MAVLSVLISGIIIQYEESFQWHRKALDLLASPKTGEAGKEAGEVKDAAKPIQNMDRLRAMVHFGCGFSCFALKKYELAIVHFEKALEHARDLREAAVNTAKAYLALENLEEAEKYIRQALEDEDDTRLRYLMAWICFEKNRDMECKYHLERIVEKDDTFVEAWDLLGKVCRKTGDWNGAETAYRKLARIQPADAETYYRLGVALRQEGKTEEALSNFKMAADIHPKHSRALYSMASILDAQGKSDKAIECLTKSLDGDKKLEMAYNLLAEIYISRDRLYDAVHVYEEAAAEHPDSYIIHYNLGVTLMMVKHYEEAVRAFRRAQKLTSDDPALYYNWATAAISLKNYSEAARLYKEGLRIKPDDDEFLYGLARISALSGDADAAIAFLTRAIEMNPALKLRAKSSHDFASLRTVKAFREITDLPLKEERLQA</sequence>
<gene>
    <name evidence="2" type="ORF">SAMN05444373_105814</name>
</gene>
<keyword evidence="3" id="KW-1185">Reference proteome</keyword>
<name>A0A1M6JKU1_9FIRM</name>
<dbReference type="NCBIfam" id="NF047558">
    <property type="entry name" value="TPR_END_plus"/>
    <property type="match status" value="1"/>
</dbReference>
<feature type="repeat" description="TPR" evidence="1">
    <location>
        <begin position="330"/>
        <end position="363"/>
    </location>
</feature>
<proteinExistence type="predicted"/>
<dbReference type="SMART" id="SM00028">
    <property type="entry name" value="TPR"/>
    <property type="match status" value="9"/>
</dbReference>
<dbReference type="PROSITE" id="PS50293">
    <property type="entry name" value="TPR_REGION"/>
    <property type="match status" value="1"/>
</dbReference>
<accession>A0A1M6JKU1</accession>
<feature type="repeat" description="TPR" evidence="1">
    <location>
        <begin position="194"/>
        <end position="227"/>
    </location>
</feature>
<dbReference type="Gene3D" id="1.25.40.10">
    <property type="entry name" value="Tetratricopeptide repeat domain"/>
    <property type="match status" value="3"/>
</dbReference>
<dbReference type="SUPFAM" id="SSF48452">
    <property type="entry name" value="TPR-like"/>
    <property type="match status" value="1"/>
</dbReference>
<dbReference type="Proteomes" id="UP000324781">
    <property type="component" value="Unassembled WGS sequence"/>
</dbReference>
<organism evidence="2 3">
    <name type="scientific">Thermoclostridium caenicola</name>
    <dbReference type="NCBI Taxonomy" id="659425"/>
    <lineage>
        <taxon>Bacteria</taxon>
        <taxon>Bacillati</taxon>
        <taxon>Bacillota</taxon>
        <taxon>Clostridia</taxon>
        <taxon>Eubacteriales</taxon>
        <taxon>Oscillospiraceae</taxon>
        <taxon>Thermoclostridium</taxon>
    </lineage>
</organism>
<feature type="repeat" description="TPR" evidence="1">
    <location>
        <begin position="262"/>
        <end position="295"/>
    </location>
</feature>
<dbReference type="InterPro" id="IPR011990">
    <property type="entry name" value="TPR-like_helical_dom_sf"/>
</dbReference>
<dbReference type="EMBL" id="FQZP01000058">
    <property type="protein sequence ID" value="SHJ47275.1"/>
    <property type="molecule type" value="Genomic_DNA"/>
</dbReference>
<dbReference type="Pfam" id="PF14559">
    <property type="entry name" value="TPR_19"/>
    <property type="match status" value="1"/>
</dbReference>
<dbReference type="Pfam" id="PF13429">
    <property type="entry name" value="TPR_15"/>
    <property type="match status" value="1"/>
</dbReference>
<reference evidence="2 3" key="1">
    <citation type="submission" date="2016-11" db="EMBL/GenBank/DDBJ databases">
        <authorList>
            <person name="Varghese N."/>
            <person name="Submissions S."/>
        </authorList>
    </citation>
    <scope>NUCLEOTIDE SEQUENCE [LARGE SCALE GENOMIC DNA]</scope>
    <source>
        <strain evidence="2 3">DSM 19027</strain>
    </source>
</reference>
<feature type="repeat" description="TPR" evidence="1">
    <location>
        <begin position="160"/>
        <end position="193"/>
    </location>
</feature>